<reference evidence="2" key="1">
    <citation type="submission" date="2016-10" db="EMBL/GenBank/DDBJ databases">
        <authorList>
            <person name="Varghese N."/>
            <person name="Submissions S."/>
        </authorList>
    </citation>
    <scope>NUCLEOTIDE SEQUENCE [LARGE SCALE GENOMIC DNA]</scope>
    <source>
        <strain evidence="2">DSM 16858</strain>
    </source>
</reference>
<evidence type="ECO:0008006" key="3">
    <source>
        <dbReference type="Google" id="ProtNLM"/>
    </source>
</evidence>
<dbReference type="Proteomes" id="UP000199181">
    <property type="component" value="Unassembled WGS sequence"/>
</dbReference>
<dbReference type="EMBL" id="FOIJ01000010">
    <property type="protein sequence ID" value="SEU22045.1"/>
    <property type="molecule type" value="Genomic_DNA"/>
</dbReference>
<evidence type="ECO:0000313" key="1">
    <source>
        <dbReference type="EMBL" id="SEU22045.1"/>
    </source>
</evidence>
<dbReference type="InterPro" id="IPR037883">
    <property type="entry name" value="Knr4/Smi1-like_sf"/>
</dbReference>
<dbReference type="SUPFAM" id="SSF160631">
    <property type="entry name" value="SMI1/KNR4-like"/>
    <property type="match status" value="1"/>
</dbReference>
<dbReference type="AlphaFoldDB" id="A0A1I0KCG5"/>
<accession>A0A1I0KCG5</accession>
<organism evidence="1 2">
    <name type="scientific">Stigmatella erecta</name>
    <dbReference type="NCBI Taxonomy" id="83460"/>
    <lineage>
        <taxon>Bacteria</taxon>
        <taxon>Pseudomonadati</taxon>
        <taxon>Myxococcota</taxon>
        <taxon>Myxococcia</taxon>
        <taxon>Myxococcales</taxon>
        <taxon>Cystobacterineae</taxon>
        <taxon>Archangiaceae</taxon>
        <taxon>Stigmatella</taxon>
    </lineage>
</organism>
<gene>
    <name evidence="1" type="ORF">SAMN05443639_11084</name>
</gene>
<sequence length="244" mass="27340">MKELIELICQYDPSYPQKIWGLSSEELSELEQLVGRPLPGQLKAFLRSMGKEPGDVLAAGLWPQAGRIQQFYLSARRYRLSPRYIFIATCEQPPGREYFYDCGLLAEAEDCPIVQARQGLGGALGEPFAPAFPSLKDMVFWMAFQTKRMEALPFRAFLRPTDCGYGATETAAMILEDLEELMPRLGFRRLPYTSGQNPLFERGDVALAAHGSSAPQDLSVVLAASQERERARLWETLANTTLLL</sequence>
<protein>
    <recommendedName>
        <fullName evidence="3">Knr4/Smi1-like domain-containing protein</fullName>
    </recommendedName>
</protein>
<keyword evidence="2" id="KW-1185">Reference proteome</keyword>
<proteinExistence type="predicted"/>
<evidence type="ECO:0000313" key="2">
    <source>
        <dbReference type="Proteomes" id="UP000199181"/>
    </source>
</evidence>
<name>A0A1I0KCG5_9BACT</name>
<dbReference type="RefSeq" id="WP_093522950.1">
    <property type="nucleotide sequence ID" value="NZ_FOIJ01000010.1"/>
</dbReference>